<comment type="function">
    <text evidence="5">This is 1 of the proteins that bind and probably mediate the attachment of the 5S RNA into the large ribosomal subunit, where it forms part of the central protuberance. In the 70S ribosome it contacts protein S13 of the 30S subunit (bridge B1b), connecting the 2 subunits; this bridge is implicated in subunit movement. Contacts the P site tRNA; the 5S rRNA and some of its associated proteins might help stabilize positioning of ribosome-bound tRNAs.</text>
</comment>
<keyword evidence="3 5" id="KW-0687">Ribonucleoprotein</keyword>
<name>A0A7V0XFL6_UNCW3</name>
<accession>A0A7V0XFL6</accession>
<dbReference type="FunFam" id="3.30.1440.10:FF:000001">
    <property type="entry name" value="50S ribosomal protein L5"/>
    <property type="match status" value="1"/>
</dbReference>
<evidence type="ECO:0000256" key="2">
    <source>
        <dbReference type="ARBA" id="ARBA00022980"/>
    </source>
</evidence>
<keyword evidence="2 5" id="KW-0689">Ribosomal protein</keyword>
<dbReference type="GO" id="GO:0003735">
    <property type="term" value="F:structural constituent of ribosome"/>
    <property type="evidence" value="ECO:0007669"/>
    <property type="project" value="InterPro"/>
</dbReference>
<dbReference type="HAMAP" id="MF_01333_B">
    <property type="entry name" value="Ribosomal_uL5_B"/>
    <property type="match status" value="1"/>
</dbReference>
<dbReference type="PROSITE" id="PS00358">
    <property type="entry name" value="RIBOSOMAL_L5"/>
    <property type="match status" value="1"/>
</dbReference>
<protein>
    <recommendedName>
        <fullName evidence="4 5">Large ribosomal subunit protein uL5</fullName>
    </recommendedName>
</protein>
<dbReference type="Proteomes" id="UP000885672">
    <property type="component" value="Unassembled WGS sequence"/>
</dbReference>
<dbReference type="InterPro" id="IPR002132">
    <property type="entry name" value="Ribosomal_uL5"/>
</dbReference>
<dbReference type="PIRSF" id="PIRSF002161">
    <property type="entry name" value="Ribosomal_L5"/>
    <property type="match status" value="1"/>
</dbReference>
<dbReference type="GO" id="GO:0019843">
    <property type="term" value="F:rRNA binding"/>
    <property type="evidence" value="ECO:0007669"/>
    <property type="project" value="UniProtKB-UniRule"/>
</dbReference>
<evidence type="ECO:0000313" key="9">
    <source>
        <dbReference type="EMBL" id="HDR00179.1"/>
    </source>
</evidence>
<dbReference type="InterPro" id="IPR031309">
    <property type="entry name" value="Ribosomal_uL5_C"/>
</dbReference>
<dbReference type="GO" id="GO:0006412">
    <property type="term" value="P:translation"/>
    <property type="evidence" value="ECO:0007669"/>
    <property type="project" value="UniProtKB-UniRule"/>
</dbReference>
<gene>
    <name evidence="5" type="primary">rplE</name>
    <name evidence="9" type="ORF">ENN51_07855</name>
</gene>
<evidence type="ECO:0000256" key="1">
    <source>
        <dbReference type="ARBA" id="ARBA00008553"/>
    </source>
</evidence>
<dbReference type="InterPro" id="IPR022803">
    <property type="entry name" value="Ribosomal_uL5_dom_sf"/>
</dbReference>
<keyword evidence="5" id="KW-0820">tRNA-binding</keyword>
<reference evidence="9" key="1">
    <citation type="journal article" date="2020" name="mSystems">
        <title>Genome- and Community-Level Interaction Insights into Carbon Utilization and Element Cycling Functions of Hydrothermarchaeota in Hydrothermal Sediment.</title>
        <authorList>
            <person name="Zhou Z."/>
            <person name="Liu Y."/>
            <person name="Xu W."/>
            <person name="Pan J."/>
            <person name="Luo Z.H."/>
            <person name="Li M."/>
        </authorList>
    </citation>
    <scope>NUCLEOTIDE SEQUENCE [LARGE SCALE GENOMIC DNA]</scope>
    <source>
        <strain evidence="9">SpSt-1182</strain>
    </source>
</reference>
<dbReference type="AlphaFoldDB" id="A0A7V0XFL6"/>
<dbReference type="GO" id="GO:1990904">
    <property type="term" value="C:ribonucleoprotein complex"/>
    <property type="evidence" value="ECO:0007669"/>
    <property type="project" value="UniProtKB-KW"/>
</dbReference>
<dbReference type="Gene3D" id="3.30.1440.10">
    <property type="match status" value="1"/>
</dbReference>
<comment type="caution">
    <text evidence="9">The sequence shown here is derived from an EMBL/GenBank/DDBJ whole genome shotgun (WGS) entry which is preliminary data.</text>
</comment>
<dbReference type="GO" id="GO:0000049">
    <property type="term" value="F:tRNA binding"/>
    <property type="evidence" value="ECO:0007669"/>
    <property type="project" value="UniProtKB-UniRule"/>
</dbReference>
<evidence type="ECO:0000256" key="4">
    <source>
        <dbReference type="ARBA" id="ARBA00035245"/>
    </source>
</evidence>
<evidence type="ECO:0000259" key="7">
    <source>
        <dbReference type="Pfam" id="PF00281"/>
    </source>
</evidence>
<evidence type="ECO:0000256" key="3">
    <source>
        <dbReference type="ARBA" id="ARBA00023274"/>
    </source>
</evidence>
<dbReference type="PANTHER" id="PTHR11994">
    <property type="entry name" value="60S RIBOSOMAL PROTEIN L11-RELATED"/>
    <property type="match status" value="1"/>
</dbReference>
<keyword evidence="5" id="KW-0694">RNA-binding</keyword>
<feature type="domain" description="Large ribosomal subunit protein uL5 C-terminal" evidence="8">
    <location>
        <begin position="85"/>
        <end position="178"/>
    </location>
</feature>
<sequence length="181" mass="20235">MSARLKQAYREQVVPALTKEFGYGNVHQVPKLLKVVVNVTTKDAVTDAKVLNVIADDLAMITGQRPVKTHARRAISAFKIRQGMPLGVKVTLRGERMYEFIDRFFSFAAPQIRDFSGFSVDSFDGRGGYSLGLTEQLVFPEVEASKVQKIFGMNITFQTNARHDDEARALLAALGLPFRRK</sequence>
<evidence type="ECO:0000259" key="8">
    <source>
        <dbReference type="Pfam" id="PF00673"/>
    </source>
</evidence>
<dbReference type="InterPro" id="IPR020929">
    <property type="entry name" value="Ribosomal_uL5_CS"/>
</dbReference>
<comment type="similarity">
    <text evidence="1 5 6">Belongs to the universal ribosomal protein uL5 family.</text>
</comment>
<keyword evidence="5" id="KW-0699">rRNA-binding</keyword>
<evidence type="ECO:0000256" key="6">
    <source>
        <dbReference type="RuleBase" id="RU003930"/>
    </source>
</evidence>
<comment type="subunit">
    <text evidence="5">Part of the 50S ribosomal subunit; part of the 5S rRNA/L5/L18/L25 subcomplex. Contacts the 5S rRNA and the P site tRNA. Forms a bridge to the 30S subunit in the 70S ribosome.</text>
</comment>
<proteinExistence type="inferred from homology"/>
<dbReference type="SUPFAM" id="SSF55282">
    <property type="entry name" value="RL5-like"/>
    <property type="match status" value="1"/>
</dbReference>
<feature type="domain" description="Large ribosomal subunit protein uL5 N-terminal" evidence="7">
    <location>
        <begin position="25"/>
        <end position="81"/>
    </location>
</feature>
<dbReference type="EMBL" id="DSBX01000302">
    <property type="protein sequence ID" value="HDR00179.1"/>
    <property type="molecule type" value="Genomic_DNA"/>
</dbReference>
<dbReference type="Pfam" id="PF00281">
    <property type="entry name" value="Ribosomal_L5"/>
    <property type="match status" value="1"/>
</dbReference>
<dbReference type="NCBIfam" id="NF000585">
    <property type="entry name" value="PRK00010.1"/>
    <property type="match status" value="1"/>
</dbReference>
<dbReference type="Pfam" id="PF00673">
    <property type="entry name" value="Ribosomal_L5_C"/>
    <property type="match status" value="1"/>
</dbReference>
<dbReference type="InterPro" id="IPR031310">
    <property type="entry name" value="Ribosomal_uL5_N"/>
</dbReference>
<evidence type="ECO:0000256" key="5">
    <source>
        <dbReference type="HAMAP-Rule" id="MF_01333"/>
    </source>
</evidence>
<organism evidence="9">
    <name type="scientific">candidate division WOR-3 bacterium</name>
    <dbReference type="NCBI Taxonomy" id="2052148"/>
    <lineage>
        <taxon>Bacteria</taxon>
        <taxon>Bacteria division WOR-3</taxon>
    </lineage>
</organism>
<dbReference type="InterPro" id="IPR020930">
    <property type="entry name" value="Ribosomal_uL5_bac-type"/>
</dbReference>
<dbReference type="GO" id="GO:0005840">
    <property type="term" value="C:ribosome"/>
    <property type="evidence" value="ECO:0007669"/>
    <property type="project" value="UniProtKB-KW"/>
</dbReference>